<dbReference type="EMBL" id="JACOPH010000024">
    <property type="protein sequence ID" value="MBC5715538.1"/>
    <property type="molecule type" value="Genomic_DNA"/>
</dbReference>
<name>A0A923RU96_9FIRM</name>
<protein>
    <submittedName>
        <fullName evidence="2">Uncharacterized protein</fullName>
    </submittedName>
</protein>
<dbReference type="Proteomes" id="UP000606720">
    <property type="component" value="Unassembled WGS sequence"/>
</dbReference>
<evidence type="ECO:0000256" key="1">
    <source>
        <dbReference type="SAM" id="MobiDB-lite"/>
    </source>
</evidence>
<proteinExistence type="predicted"/>
<comment type="caution">
    <text evidence="2">The sequence shown here is derived from an EMBL/GenBank/DDBJ whole genome shotgun (WGS) entry which is preliminary data.</text>
</comment>
<gene>
    <name evidence="2" type="ORF">H8S17_15335</name>
</gene>
<keyword evidence="3" id="KW-1185">Reference proteome</keyword>
<feature type="region of interest" description="Disordered" evidence="1">
    <location>
        <begin position="1"/>
        <end position="66"/>
    </location>
</feature>
<dbReference type="RefSeq" id="WP_178052507.1">
    <property type="nucleotide sequence ID" value="NZ_JACOPH010000024.1"/>
</dbReference>
<feature type="compositionally biased region" description="Polar residues" evidence="1">
    <location>
        <begin position="56"/>
        <end position="66"/>
    </location>
</feature>
<evidence type="ECO:0000313" key="2">
    <source>
        <dbReference type="EMBL" id="MBC5715538.1"/>
    </source>
</evidence>
<reference evidence="2" key="1">
    <citation type="submission" date="2020-08" db="EMBL/GenBank/DDBJ databases">
        <title>Genome public.</title>
        <authorList>
            <person name="Liu C."/>
            <person name="Sun Q."/>
        </authorList>
    </citation>
    <scope>NUCLEOTIDE SEQUENCE</scope>
    <source>
        <strain evidence="2">BX1005</strain>
    </source>
</reference>
<dbReference type="AlphaFoldDB" id="A0A923RU96"/>
<sequence length="66" mass="7450">MDDSLKSADSNCHRSHRETDSSKRRQTSPDPAAIREKSLYSKKDKPIPDNSPFFETRSNPLSSKGN</sequence>
<organism evidence="2 3">
    <name type="scientific">Roseburia zhanii</name>
    <dbReference type="NCBI Taxonomy" id="2763064"/>
    <lineage>
        <taxon>Bacteria</taxon>
        <taxon>Bacillati</taxon>
        <taxon>Bacillota</taxon>
        <taxon>Clostridia</taxon>
        <taxon>Lachnospirales</taxon>
        <taxon>Lachnospiraceae</taxon>
        <taxon>Roseburia</taxon>
    </lineage>
</organism>
<evidence type="ECO:0000313" key="3">
    <source>
        <dbReference type="Proteomes" id="UP000606720"/>
    </source>
</evidence>
<accession>A0A923RU96</accession>
<feature type="compositionally biased region" description="Basic and acidic residues" evidence="1">
    <location>
        <begin position="33"/>
        <end position="47"/>
    </location>
</feature>